<dbReference type="EMBL" id="CATQJA010002470">
    <property type="protein sequence ID" value="CAJ0570773.1"/>
    <property type="molecule type" value="Genomic_DNA"/>
</dbReference>
<feature type="region of interest" description="Disordered" evidence="1">
    <location>
        <begin position="47"/>
        <end position="72"/>
    </location>
</feature>
<organism evidence="3 4">
    <name type="scientific">Mesorhabditis spiculigera</name>
    <dbReference type="NCBI Taxonomy" id="96644"/>
    <lineage>
        <taxon>Eukaryota</taxon>
        <taxon>Metazoa</taxon>
        <taxon>Ecdysozoa</taxon>
        <taxon>Nematoda</taxon>
        <taxon>Chromadorea</taxon>
        <taxon>Rhabditida</taxon>
        <taxon>Rhabditina</taxon>
        <taxon>Rhabditomorpha</taxon>
        <taxon>Rhabditoidea</taxon>
        <taxon>Rhabditidae</taxon>
        <taxon>Mesorhabditinae</taxon>
        <taxon>Mesorhabditis</taxon>
    </lineage>
</organism>
<feature type="signal peptide" evidence="2">
    <location>
        <begin position="1"/>
        <end position="23"/>
    </location>
</feature>
<accession>A0AA36FZU0</accession>
<evidence type="ECO:0000313" key="3">
    <source>
        <dbReference type="EMBL" id="CAJ0570773.1"/>
    </source>
</evidence>
<keyword evidence="4" id="KW-1185">Reference proteome</keyword>
<dbReference type="Proteomes" id="UP001177023">
    <property type="component" value="Unassembled WGS sequence"/>
</dbReference>
<feature type="compositionally biased region" description="Basic and acidic residues" evidence="1">
    <location>
        <begin position="55"/>
        <end position="65"/>
    </location>
</feature>
<dbReference type="AlphaFoldDB" id="A0AA36FZU0"/>
<gene>
    <name evidence="3" type="ORF">MSPICULIGERA_LOCUS9209</name>
</gene>
<sequence>MCLYISLIQNVVHLLIVPYYLMAADNTQQPDTQQVKTEMDVIDVFDDNSSTSEDLEPRHGQENVEKTFTTPN</sequence>
<reference evidence="3" key="1">
    <citation type="submission" date="2023-06" db="EMBL/GenBank/DDBJ databases">
        <authorList>
            <person name="Delattre M."/>
        </authorList>
    </citation>
    <scope>NUCLEOTIDE SEQUENCE</scope>
    <source>
        <strain evidence="3">AF72</strain>
    </source>
</reference>
<evidence type="ECO:0000313" key="4">
    <source>
        <dbReference type="Proteomes" id="UP001177023"/>
    </source>
</evidence>
<feature type="non-terminal residue" evidence="3">
    <location>
        <position position="72"/>
    </location>
</feature>
<protein>
    <submittedName>
        <fullName evidence="3">Uncharacterized protein</fullName>
    </submittedName>
</protein>
<feature type="chain" id="PRO_5041467551" evidence="2">
    <location>
        <begin position="24"/>
        <end position="72"/>
    </location>
</feature>
<name>A0AA36FZU0_9BILA</name>
<evidence type="ECO:0000256" key="1">
    <source>
        <dbReference type="SAM" id="MobiDB-lite"/>
    </source>
</evidence>
<comment type="caution">
    <text evidence="3">The sequence shown here is derived from an EMBL/GenBank/DDBJ whole genome shotgun (WGS) entry which is preliminary data.</text>
</comment>
<keyword evidence="2" id="KW-0732">Signal</keyword>
<proteinExistence type="predicted"/>
<evidence type="ECO:0000256" key="2">
    <source>
        <dbReference type="SAM" id="SignalP"/>
    </source>
</evidence>